<dbReference type="OMA" id="WIRWSIR"/>
<comment type="similarity">
    <text evidence="2 6">Belongs to the plant self-incompatibility (S1) protein family.</text>
</comment>
<feature type="signal peptide" evidence="6">
    <location>
        <begin position="1"/>
        <end position="21"/>
    </location>
</feature>
<keyword evidence="3 6" id="KW-0713">Self-incompatibility</keyword>
<gene>
    <name evidence="7" type="ORF">EUTSA_v10022372mg</name>
</gene>
<evidence type="ECO:0000313" key="7">
    <source>
        <dbReference type="EMBL" id="ESQ49018.1"/>
    </source>
</evidence>
<dbReference type="PANTHER" id="PTHR31232">
    <property type="match status" value="1"/>
</dbReference>
<dbReference type="GO" id="GO:0060320">
    <property type="term" value="P:rejection of self pollen"/>
    <property type="evidence" value="ECO:0007669"/>
    <property type="project" value="UniProtKB-KW"/>
</dbReference>
<dbReference type="KEGG" id="eus:EUTSA_v10022372mg"/>
<dbReference type="Gramene" id="ESQ49018">
    <property type="protein sequence ID" value="ESQ49018"/>
    <property type="gene ID" value="EUTSA_v10022372mg"/>
</dbReference>
<sequence length="131" mass="15795">MMRLTVILMVVCLYCTEQAEGGSVFIYNNLRHGKFLKVHCKSGDNDWGWHVRKYDGLYHFSFKDHILDKTLIWCHLWRGRNFKITQTFVAYESKKYKSRHTWMRWSARESGIYESIGGKPFQFRYNWGDKL</sequence>
<organism evidence="7 8">
    <name type="scientific">Eutrema salsugineum</name>
    <name type="common">Saltwater cress</name>
    <name type="synonym">Sisymbrium salsugineum</name>
    <dbReference type="NCBI Taxonomy" id="72664"/>
    <lineage>
        <taxon>Eukaryota</taxon>
        <taxon>Viridiplantae</taxon>
        <taxon>Streptophyta</taxon>
        <taxon>Embryophyta</taxon>
        <taxon>Tracheophyta</taxon>
        <taxon>Spermatophyta</taxon>
        <taxon>Magnoliopsida</taxon>
        <taxon>eudicotyledons</taxon>
        <taxon>Gunneridae</taxon>
        <taxon>Pentapetalae</taxon>
        <taxon>rosids</taxon>
        <taxon>malvids</taxon>
        <taxon>Brassicales</taxon>
        <taxon>Brassicaceae</taxon>
        <taxon>Eutremeae</taxon>
        <taxon>Eutrema</taxon>
    </lineage>
</organism>
<keyword evidence="4 6" id="KW-0964">Secreted</keyword>
<dbReference type="Proteomes" id="UP000030689">
    <property type="component" value="Unassembled WGS sequence"/>
</dbReference>
<evidence type="ECO:0000256" key="1">
    <source>
        <dbReference type="ARBA" id="ARBA00004613"/>
    </source>
</evidence>
<comment type="subcellular location">
    <subcellularLocation>
        <location evidence="1 6">Secreted</location>
    </subcellularLocation>
</comment>
<keyword evidence="8" id="KW-1185">Reference proteome</keyword>
<feature type="chain" id="PRO_5025088948" description="S-protein homolog" evidence="6">
    <location>
        <begin position="22"/>
        <end position="131"/>
    </location>
</feature>
<evidence type="ECO:0000256" key="2">
    <source>
        <dbReference type="ARBA" id="ARBA00005581"/>
    </source>
</evidence>
<name>V4M9H3_EUTSA</name>
<reference evidence="7 8" key="1">
    <citation type="journal article" date="2013" name="Front. Plant Sci.">
        <title>The Reference Genome of the Halophytic Plant Eutrema salsugineum.</title>
        <authorList>
            <person name="Yang R."/>
            <person name="Jarvis D.E."/>
            <person name="Chen H."/>
            <person name="Beilstein M.A."/>
            <person name="Grimwood J."/>
            <person name="Jenkins J."/>
            <person name="Shu S."/>
            <person name="Prochnik S."/>
            <person name="Xin M."/>
            <person name="Ma C."/>
            <person name="Schmutz J."/>
            <person name="Wing R.A."/>
            <person name="Mitchell-Olds T."/>
            <person name="Schumaker K.S."/>
            <person name="Wang X."/>
        </authorList>
    </citation>
    <scope>NUCLEOTIDE SEQUENCE [LARGE SCALE GENOMIC DNA]</scope>
</reference>
<proteinExistence type="inferred from homology"/>
<dbReference type="AlphaFoldDB" id="V4M9H3"/>
<dbReference type="EMBL" id="KI517408">
    <property type="protein sequence ID" value="ESQ49018.1"/>
    <property type="molecule type" value="Genomic_DNA"/>
</dbReference>
<dbReference type="GO" id="GO:0005576">
    <property type="term" value="C:extracellular region"/>
    <property type="evidence" value="ECO:0007669"/>
    <property type="project" value="UniProtKB-SubCell"/>
</dbReference>
<evidence type="ECO:0000256" key="6">
    <source>
        <dbReference type="RuleBase" id="RU367044"/>
    </source>
</evidence>
<evidence type="ECO:0000256" key="5">
    <source>
        <dbReference type="ARBA" id="ARBA00022729"/>
    </source>
</evidence>
<evidence type="ECO:0000256" key="4">
    <source>
        <dbReference type="ARBA" id="ARBA00022525"/>
    </source>
</evidence>
<accession>V4M9H3</accession>
<dbReference type="InterPro" id="IPR010264">
    <property type="entry name" value="Self-incomp_S1"/>
</dbReference>
<dbReference type="OrthoDB" id="1727555at2759"/>
<dbReference type="PANTHER" id="PTHR31232:SF172">
    <property type="entry name" value="S-PROTEIN HOMOLOG"/>
    <property type="match status" value="1"/>
</dbReference>
<evidence type="ECO:0000313" key="8">
    <source>
        <dbReference type="Proteomes" id="UP000030689"/>
    </source>
</evidence>
<protein>
    <recommendedName>
        <fullName evidence="6">S-protein homolog</fullName>
    </recommendedName>
</protein>
<keyword evidence="5 6" id="KW-0732">Signal</keyword>
<evidence type="ECO:0000256" key="3">
    <source>
        <dbReference type="ARBA" id="ARBA00022471"/>
    </source>
</evidence>
<dbReference type="Pfam" id="PF05938">
    <property type="entry name" value="Self-incomp_S1"/>
    <property type="match status" value="1"/>
</dbReference>